<sequence length="140" mass="15579">MMKYIKMIKRGDVIVVLLLMLGSFLPLGIFSYVQATADHSNMQVVVQANGEIVHVFDLVDDGKTETFHFEDDHGHSNTIVRTGMTVDMTEANCSDQVCVRMSDVALVGDTILCLPHKLLVEVRSDNPDDNTNEIDVLSLR</sequence>
<reference evidence="1 2" key="1">
    <citation type="journal article" date="2017" name="Int. J. Syst. Evol. Microbiol.">
        <title>Jeotgalibaca porci sp. nov. and Jeotgalibaca arthritidis sp. nov., isolated from pigs, and emended description of the genus Jeotgalibaca.</title>
        <authorList>
            <person name="Zamora L."/>
            <person name="Perez-Sancho M."/>
            <person name="Dominguez L."/>
            <person name="Fernandez-Garayzabal J.F."/>
            <person name="Vela A.I."/>
        </authorList>
    </citation>
    <scope>NUCLEOTIDE SEQUENCE [LARGE SCALE GENOMIC DNA]</scope>
    <source>
        <strain evidence="1 2">CCUG 69148</strain>
    </source>
</reference>
<dbReference type="Gene3D" id="2.60.320.10">
    <property type="entry name" value="N-utilization substance G protein NusG, insert domain"/>
    <property type="match status" value="1"/>
</dbReference>
<protein>
    <submittedName>
        <fullName evidence="1">Uncharacterized protein</fullName>
    </submittedName>
</protein>
<dbReference type="Pfam" id="PF07009">
    <property type="entry name" value="NusG_II"/>
    <property type="match status" value="1"/>
</dbReference>
<proteinExistence type="predicted"/>
<keyword evidence="2" id="KW-1185">Reference proteome</keyword>
<evidence type="ECO:0000313" key="1">
    <source>
        <dbReference type="EMBL" id="QIK51712.1"/>
    </source>
</evidence>
<evidence type="ECO:0000313" key="2">
    <source>
        <dbReference type="Proteomes" id="UP000501830"/>
    </source>
</evidence>
<dbReference type="InterPro" id="IPR038690">
    <property type="entry name" value="NusG_2_sf"/>
</dbReference>
<dbReference type="AlphaFoldDB" id="A0A6G7WHH9"/>
<dbReference type="GeneID" id="94552930"/>
<dbReference type="Proteomes" id="UP000501830">
    <property type="component" value="Chromosome"/>
</dbReference>
<dbReference type="EMBL" id="CP049889">
    <property type="protein sequence ID" value="QIK51712.1"/>
    <property type="molecule type" value="Genomic_DNA"/>
</dbReference>
<dbReference type="KEGG" id="jpo:G7058_06520"/>
<accession>A0A6G7WHH9</accession>
<dbReference type="CDD" id="cd09911">
    <property type="entry name" value="Lin0431_like"/>
    <property type="match status" value="1"/>
</dbReference>
<name>A0A6G7WHH9_9LACT</name>
<gene>
    <name evidence="1" type="ORF">G7058_06520</name>
</gene>
<dbReference type="RefSeq" id="WP_166062772.1">
    <property type="nucleotide sequence ID" value="NZ_CP049889.1"/>
</dbReference>
<organism evidence="1 2">
    <name type="scientific">Jeotgalibaca porci</name>
    <dbReference type="NCBI Taxonomy" id="1868793"/>
    <lineage>
        <taxon>Bacteria</taxon>
        <taxon>Bacillati</taxon>
        <taxon>Bacillota</taxon>
        <taxon>Bacilli</taxon>
        <taxon>Lactobacillales</taxon>
        <taxon>Carnobacteriaceae</taxon>
        <taxon>Jeotgalibaca</taxon>
    </lineage>
</organism>